<dbReference type="Proteomes" id="UP000887566">
    <property type="component" value="Unplaced"/>
</dbReference>
<protein>
    <submittedName>
        <fullName evidence="5">Uncharacterized protein</fullName>
    </submittedName>
</protein>
<dbReference type="PANTHER" id="PTHR22903">
    <property type="entry name" value="PLEKHH PROTEIN"/>
    <property type="match status" value="1"/>
</dbReference>
<keyword evidence="2" id="KW-0175">Coiled coil</keyword>
<evidence type="ECO:0000256" key="1">
    <source>
        <dbReference type="ARBA" id="ARBA00022737"/>
    </source>
</evidence>
<accession>A0A914XJ84</accession>
<feature type="compositionally biased region" description="Basic and acidic residues" evidence="3">
    <location>
        <begin position="392"/>
        <end position="402"/>
    </location>
</feature>
<evidence type="ECO:0000313" key="5">
    <source>
        <dbReference type="WBParaSite" id="PSAMB.scaffold8637size5991.g31624.t1"/>
    </source>
</evidence>
<feature type="region of interest" description="Disordered" evidence="3">
    <location>
        <begin position="211"/>
        <end position="272"/>
    </location>
</feature>
<dbReference type="WBParaSite" id="PSAMB.scaffold8637size5991.g31624.t1">
    <property type="protein sequence ID" value="PSAMB.scaffold8637size5991.g31624.t1"/>
    <property type="gene ID" value="PSAMB.scaffold8637size5991.g31624"/>
</dbReference>
<dbReference type="AlphaFoldDB" id="A0A914XJ84"/>
<name>A0A914XJ84_9BILA</name>
<feature type="compositionally biased region" description="Basic and acidic residues" evidence="3">
    <location>
        <begin position="139"/>
        <end position="148"/>
    </location>
</feature>
<evidence type="ECO:0000313" key="4">
    <source>
        <dbReference type="Proteomes" id="UP000887566"/>
    </source>
</evidence>
<keyword evidence="1" id="KW-0677">Repeat</keyword>
<evidence type="ECO:0000256" key="2">
    <source>
        <dbReference type="SAM" id="Coils"/>
    </source>
</evidence>
<feature type="region of interest" description="Disordered" evidence="3">
    <location>
        <begin position="139"/>
        <end position="174"/>
    </location>
</feature>
<proteinExistence type="predicted"/>
<dbReference type="PANTHER" id="PTHR22903:SF8">
    <property type="entry name" value="MAX-1A"/>
    <property type="match status" value="1"/>
</dbReference>
<feature type="region of interest" description="Disordered" evidence="3">
    <location>
        <begin position="392"/>
        <end position="424"/>
    </location>
</feature>
<keyword evidence="4" id="KW-1185">Reference proteome</keyword>
<sequence>MDAPFGAAIVGHESRLEPRVGGHMAANKDDTDRLASLQSLCSEKDQLIQSLSTDLQVEKHLREHESRLVGQKAARIKQWVVQRLKELEAQNEQLRKQNVTCTAQLQVLKSCAERTKSWRNSLLLSRSVTGALPVDRRDVDMDCNRTSEDSGLTSGDNADSSVAGGGASPPPDSERLLCCSTNSLRTNKHVYATCLPLRERNKAKMLLEMNANGGGAQSPRSRCGKMSAKLTDRTTSLPRDNHLHAGVASSSSSADSSPSDEKPIPTPRKSKVAVGGTVTRAYLLEPDILTIERDSLEPDGEFEDDDDDEIFDEPDTAAAVPARSLLDITESMCNLVVDPRGSSLTNDDAEYVNLAEIYTLHRRQLPGPPPAPPVHRSMAPWEEKLHALADKCLERRSDDGRDSLLSPRNSHERSSTRTTSSEGP</sequence>
<feature type="compositionally biased region" description="Low complexity" evidence="3">
    <location>
        <begin position="248"/>
        <end position="257"/>
    </location>
</feature>
<organism evidence="4 5">
    <name type="scientific">Plectus sambesii</name>
    <dbReference type="NCBI Taxonomy" id="2011161"/>
    <lineage>
        <taxon>Eukaryota</taxon>
        <taxon>Metazoa</taxon>
        <taxon>Ecdysozoa</taxon>
        <taxon>Nematoda</taxon>
        <taxon>Chromadorea</taxon>
        <taxon>Plectida</taxon>
        <taxon>Plectina</taxon>
        <taxon>Plectoidea</taxon>
        <taxon>Plectidae</taxon>
        <taxon>Plectus</taxon>
    </lineage>
</organism>
<feature type="coiled-coil region" evidence="2">
    <location>
        <begin position="77"/>
        <end position="104"/>
    </location>
</feature>
<evidence type="ECO:0000256" key="3">
    <source>
        <dbReference type="SAM" id="MobiDB-lite"/>
    </source>
</evidence>
<feature type="compositionally biased region" description="Polar residues" evidence="3">
    <location>
        <begin position="149"/>
        <end position="160"/>
    </location>
</feature>
<reference evidence="5" key="1">
    <citation type="submission" date="2022-11" db="UniProtKB">
        <authorList>
            <consortium name="WormBaseParasite"/>
        </authorList>
    </citation>
    <scope>IDENTIFICATION</scope>
</reference>